<dbReference type="AlphaFoldDB" id="H9GQM4"/>
<accession>H9GQM4</accession>
<dbReference type="GO" id="GO:0051301">
    <property type="term" value="P:cell division"/>
    <property type="evidence" value="ECO:0007669"/>
    <property type="project" value="UniProtKB-KW"/>
</dbReference>
<dbReference type="PANTHER" id="PTHR12830:SF9">
    <property type="entry name" value="ANAPHASE-PROMOTING COMPLEX SUBUNIT 5"/>
    <property type="match status" value="1"/>
</dbReference>
<dbReference type="GO" id="GO:0016567">
    <property type="term" value="P:protein ubiquitination"/>
    <property type="evidence" value="ECO:0007669"/>
    <property type="project" value="UniProtKB-UniPathway"/>
</dbReference>
<reference evidence="5" key="1">
    <citation type="submission" date="2009-12" db="EMBL/GenBank/DDBJ databases">
        <title>The Genome Sequence of Anolis carolinensis (Green Anole Lizard).</title>
        <authorList>
            <consortium name="The Genome Sequencing Platform"/>
            <person name="Di Palma F."/>
            <person name="Alfoldi J."/>
            <person name="Heiman D."/>
            <person name="Young S."/>
            <person name="Grabherr M."/>
            <person name="Johnson J."/>
            <person name="Lander E.S."/>
            <person name="Lindblad-Toh K."/>
        </authorList>
    </citation>
    <scope>NUCLEOTIDE SEQUENCE [LARGE SCALE GENOMIC DNA]</scope>
    <source>
        <strain evidence="5">JBL SC #1</strain>
    </source>
</reference>
<sequence>MKRGMSLRSISLTNRREREREDFILSVSVLFQGYFAAAADILKHLKQRFPPNSQHAQLWMLFDQKIQFDRAMNDGKYHVADSLVAGITALNSVEGVYRKAVVLKEQNQMSEAHRLLQKLLIHCQKTKNMEMAIRVLLAIAKLYWRSMRHTTALPVLLQALANWIKVIIPLSL</sequence>
<dbReference type="PANTHER" id="PTHR12830">
    <property type="entry name" value="ANAPHASE-PROMOTING COMPLEX SUBUNIT 5"/>
    <property type="match status" value="1"/>
</dbReference>
<dbReference type="SUPFAM" id="SSF48452">
    <property type="entry name" value="TPR-like"/>
    <property type="match status" value="1"/>
</dbReference>
<dbReference type="InParanoid" id="H9GQM4"/>
<protein>
    <recommendedName>
        <fullName evidence="7">Cohesin loading complex subunit SCC4 homolog</fullName>
    </recommendedName>
</protein>
<dbReference type="GeneTree" id="ENSGT00390000018674"/>
<evidence type="ECO:0000256" key="2">
    <source>
        <dbReference type="ARBA" id="ARBA00022776"/>
    </source>
</evidence>
<dbReference type="UniPathway" id="UPA00143"/>
<dbReference type="eggNOG" id="KOG4322">
    <property type="taxonomic scope" value="Eukaryota"/>
</dbReference>
<keyword evidence="2" id="KW-0498">Mitosis</keyword>
<evidence type="ECO:0000313" key="6">
    <source>
        <dbReference type="Proteomes" id="UP000001646"/>
    </source>
</evidence>
<keyword evidence="1" id="KW-0132">Cell division</keyword>
<keyword evidence="3" id="KW-0833">Ubl conjugation pathway</keyword>
<name>H9GQM4_ANOCA</name>
<dbReference type="STRING" id="28377.ENSACAP00000018279"/>
<keyword evidence="4" id="KW-0131">Cell cycle</keyword>
<evidence type="ECO:0008006" key="7">
    <source>
        <dbReference type="Google" id="ProtNLM"/>
    </source>
</evidence>
<dbReference type="Ensembl" id="ENSACAT00000026051.3">
    <property type="protein sequence ID" value="ENSACAP00000018279.3"/>
    <property type="gene ID" value="ENSACAG00000027058.3"/>
</dbReference>
<dbReference type="InterPro" id="IPR011990">
    <property type="entry name" value="TPR-like_helical_dom_sf"/>
</dbReference>
<dbReference type="InterPro" id="IPR037679">
    <property type="entry name" value="Apc5"/>
</dbReference>
<organism evidence="5 6">
    <name type="scientific">Anolis carolinensis</name>
    <name type="common">Green anole</name>
    <name type="synonym">American chameleon</name>
    <dbReference type="NCBI Taxonomy" id="28377"/>
    <lineage>
        <taxon>Eukaryota</taxon>
        <taxon>Metazoa</taxon>
        <taxon>Chordata</taxon>
        <taxon>Craniata</taxon>
        <taxon>Vertebrata</taxon>
        <taxon>Euteleostomi</taxon>
        <taxon>Lepidosauria</taxon>
        <taxon>Squamata</taxon>
        <taxon>Bifurcata</taxon>
        <taxon>Unidentata</taxon>
        <taxon>Episquamata</taxon>
        <taxon>Toxicofera</taxon>
        <taxon>Iguania</taxon>
        <taxon>Dactyloidae</taxon>
        <taxon>Anolis</taxon>
    </lineage>
</organism>
<evidence type="ECO:0000256" key="3">
    <source>
        <dbReference type="ARBA" id="ARBA00022786"/>
    </source>
</evidence>
<dbReference type="HOGENOM" id="CLU_1237449_0_0_1"/>
<proteinExistence type="predicted"/>
<reference evidence="5" key="3">
    <citation type="submission" date="2025-09" db="UniProtKB">
        <authorList>
            <consortium name="Ensembl"/>
        </authorList>
    </citation>
    <scope>IDENTIFICATION</scope>
</reference>
<reference evidence="5" key="2">
    <citation type="submission" date="2025-08" db="UniProtKB">
        <authorList>
            <consortium name="Ensembl"/>
        </authorList>
    </citation>
    <scope>IDENTIFICATION</scope>
</reference>
<keyword evidence="6" id="KW-1185">Reference proteome</keyword>
<dbReference type="Bgee" id="ENSACAG00000027058">
    <property type="expression patterns" value="Expressed in ovary and 12 other cell types or tissues"/>
</dbReference>
<dbReference type="Gene3D" id="1.25.40.10">
    <property type="entry name" value="Tetratricopeptide repeat domain"/>
    <property type="match status" value="1"/>
</dbReference>
<evidence type="ECO:0000256" key="1">
    <source>
        <dbReference type="ARBA" id="ARBA00022618"/>
    </source>
</evidence>
<dbReference type="Proteomes" id="UP000001646">
    <property type="component" value="Unplaced"/>
</dbReference>
<evidence type="ECO:0000313" key="5">
    <source>
        <dbReference type="Ensembl" id="ENSACAP00000018279.3"/>
    </source>
</evidence>
<dbReference type="GO" id="GO:0005680">
    <property type="term" value="C:anaphase-promoting complex"/>
    <property type="evidence" value="ECO:0007669"/>
    <property type="project" value="InterPro"/>
</dbReference>
<evidence type="ECO:0000256" key="4">
    <source>
        <dbReference type="ARBA" id="ARBA00023306"/>
    </source>
</evidence>